<dbReference type="InterPro" id="IPR056680">
    <property type="entry name" value="DUF7778"/>
</dbReference>
<dbReference type="OrthoDB" id="10364420at2759"/>
<keyword evidence="3" id="KW-1185">Reference proteome</keyword>
<accession>A0A0D8XDV7</accession>
<gene>
    <name evidence="2" type="ORF">DICVIV_13418</name>
</gene>
<reference evidence="3" key="2">
    <citation type="journal article" date="2016" name="Sci. Rep.">
        <title>Dictyocaulus viviparus genome, variome and transcriptome elucidate lungworm biology and support future intervention.</title>
        <authorList>
            <person name="McNulty S.N."/>
            <person name="Strube C."/>
            <person name="Rosa B.A."/>
            <person name="Martin J.C."/>
            <person name="Tyagi R."/>
            <person name="Choi Y.J."/>
            <person name="Wang Q."/>
            <person name="Hallsworth Pepin K."/>
            <person name="Zhang X."/>
            <person name="Ozersky P."/>
            <person name="Wilson R.K."/>
            <person name="Sternberg P.W."/>
            <person name="Gasser R.B."/>
            <person name="Mitreva M."/>
        </authorList>
    </citation>
    <scope>NUCLEOTIDE SEQUENCE [LARGE SCALE GENOMIC DNA]</scope>
    <source>
        <strain evidence="3">HannoverDv2000</strain>
    </source>
</reference>
<evidence type="ECO:0000313" key="2">
    <source>
        <dbReference type="EMBL" id="KJH40621.1"/>
    </source>
</evidence>
<proteinExistence type="predicted"/>
<dbReference type="Pfam" id="PF24998">
    <property type="entry name" value="DUF7778"/>
    <property type="match status" value="1"/>
</dbReference>
<dbReference type="Proteomes" id="UP000053766">
    <property type="component" value="Unassembled WGS sequence"/>
</dbReference>
<protein>
    <recommendedName>
        <fullName evidence="1">DUF7778 domain-containing protein</fullName>
    </recommendedName>
</protein>
<dbReference type="AlphaFoldDB" id="A0A0D8XDV7"/>
<dbReference type="EMBL" id="KN717078">
    <property type="protein sequence ID" value="KJH40621.1"/>
    <property type="molecule type" value="Genomic_DNA"/>
</dbReference>
<reference evidence="2 3" key="1">
    <citation type="submission" date="2013-11" db="EMBL/GenBank/DDBJ databases">
        <title>Draft genome of the bovine lungworm Dictyocaulus viviparus.</title>
        <authorList>
            <person name="Mitreva M."/>
        </authorList>
    </citation>
    <scope>NUCLEOTIDE SEQUENCE [LARGE SCALE GENOMIC DNA]</scope>
    <source>
        <strain evidence="2 3">HannoverDv2000</strain>
    </source>
</reference>
<evidence type="ECO:0000313" key="3">
    <source>
        <dbReference type="Proteomes" id="UP000053766"/>
    </source>
</evidence>
<name>A0A0D8XDV7_DICVI</name>
<evidence type="ECO:0000259" key="1">
    <source>
        <dbReference type="Pfam" id="PF24998"/>
    </source>
</evidence>
<sequence length="257" mass="29074">MAVRKRNGLFWHSYKIRTCVLLNNGFLLVYSSPFDGLSIYLPGIGSLKHRFSRNDSNSNQTRCDILISKGRAKLEILIKGDQSTVLAWRRGIVCSHEGLPISGSLFEDELVINQSNVNAELSRPLSCLSSQDLLSDNTMQNVNQNSYVNQPKYCSMMYTHSDNCNRSPLPARNSVDECTYITDSGVWSFISECPEMGKEETVEQKTPAQFVEGTACGQKSNYMHWRGLNDLPMLSAEILNFESAFRREDPFLRHEIA</sequence>
<organism evidence="2 3">
    <name type="scientific">Dictyocaulus viviparus</name>
    <name type="common">Bovine lungworm</name>
    <dbReference type="NCBI Taxonomy" id="29172"/>
    <lineage>
        <taxon>Eukaryota</taxon>
        <taxon>Metazoa</taxon>
        <taxon>Ecdysozoa</taxon>
        <taxon>Nematoda</taxon>
        <taxon>Chromadorea</taxon>
        <taxon>Rhabditida</taxon>
        <taxon>Rhabditina</taxon>
        <taxon>Rhabditomorpha</taxon>
        <taxon>Strongyloidea</taxon>
        <taxon>Metastrongylidae</taxon>
        <taxon>Dictyocaulus</taxon>
    </lineage>
</organism>
<feature type="domain" description="DUF7778" evidence="1">
    <location>
        <begin position="2"/>
        <end position="97"/>
    </location>
</feature>